<evidence type="ECO:0000313" key="2">
    <source>
        <dbReference type="EMBL" id="SSW96592.1"/>
    </source>
</evidence>
<dbReference type="AlphaFoldDB" id="A0A3B0M1W7"/>
<keyword evidence="1" id="KW-0812">Transmembrane</keyword>
<keyword evidence="1" id="KW-1133">Transmembrane helix</keyword>
<feature type="transmembrane region" description="Helical" evidence="1">
    <location>
        <begin position="20"/>
        <end position="39"/>
    </location>
</feature>
<gene>
    <name evidence="2" type="ORF">ARTV_3077</name>
</gene>
<feature type="transmembrane region" description="Helical" evidence="1">
    <location>
        <begin position="51"/>
        <end position="69"/>
    </location>
</feature>
<reference evidence="2" key="1">
    <citation type="submission" date="2018-04" db="EMBL/GenBank/DDBJ databases">
        <authorList>
            <person name="Go L.Y."/>
            <person name="Mitchell J.A."/>
        </authorList>
    </citation>
    <scope>NUCLEOTIDE SEQUENCE</scope>
    <source>
        <strain evidence="2">ARTV</strain>
    </source>
</reference>
<evidence type="ECO:0000256" key="1">
    <source>
        <dbReference type="SAM" id="Phobius"/>
    </source>
</evidence>
<proteinExistence type="predicted"/>
<keyword evidence="1" id="KW-0472">Membrane</keyword>
<organism evidence="2">
    <name type="scientific">Arsenophonus endosymbiont of Trialeurodes vaporariorum</name>
    <dbReference type="NCBI Taxonomy" id="235567"/>
    <lineage>
        <taxon>Bacteria</taxon>
        <taxon>Pseudomonadati</taxon>
        <taxon>Pseudomonadota</taxon>
        <taxon>Gammaproteobacteria</taxon>
        <taxon>Enterobacterales</taxon>
        <taxon>Morganellaceae</taxon>
        <taxon>Arsenophonus</taxon>
    </lineage>
</organism>
<sequence length="78" mass="8738">MVEKKIEPYSIGGYMSTKKLLITMIVAFIIGFMITRVALDYITINSTVTPWILITILFFPASFAAQAMLKIPEASEHP</sequence>
<accession>A0A3B0M1W7</accession>
<name>A0A3B0M1W7_9GAMM</name>
<dbReference type="EMBL" id="UFQR01000024">
    <property type="protein sequence ID" value="SSW96592.1"/>
    <property type="molecule type" value="Genomic_DNA"/>
</dbReference>
<protein>
    <submittedName>
        <fullName evidence="2">Uncharacterized protein</fullName>
    </submittedName>
</protein>